<dbReference type="Gene3D" id="3.40.30.10">
    <property type="entry name" value="Glutaredoxin"/>
    <property type="match status" value="1"/>
</dbReference>
<reference evidence="4" key="1">
    <citation type="submission" date="2018-02" db="EMBL/GenBank/DDBJ databases">
        <title>Phenotypic and genomic properties of facultatively anaerobic sulfur-reducing natronoarchaea from hypersaline soda lakes.</title>
        <authorList>
            <person name="Sorokin D.Y."/>
            <person name="Kublanov I.V."/>
            <person name="Roman P."/>
            <person name="Sinninghe Damste J.S."/>
            <person name="Golyshin P.N."/>
            <person name="Rojo D."/>
            <person name="Ciordia S."/>
            <person name="Mena M.D.C."/>
            <person name="Ferrer M."/>
            <person name="Messina E."/>
            <person name="Smedile F."/>
            <person name="La Spada G."/>
            <person name="La Cono V."/>
            <person name="Yakimov M.M."/>
        </authorList>
    </citation>
    <scope>NUCLEOTIDE SEQUENCE [LARGE SCALE GENOMIC DNA]</scope>
    <source>
        <strain evidence="4">AArc-Mg</strain>
    </source>
</reference>
<dbReference type="SUPFAM" id="SSF52833">
    <property type="entry name" value="Thioredoxin-like"/>
    <property type="match status" value="1"/>
</dbReference>
<keyword evidence="4" id="KW-1185">Reference proteome</keyword>
<feature type="region of interest" description="Disordered" evidence="1">
    <location>
        <begin position="1"/>
        <end position="20"/>
    </location>
</feature>
<sequence length="120" mass="13072">MNASTGRGDGRGGDDRTDPPITFYRLQACPYCERVTRTLQELDLEYRSRFVEPLHSKRDVVKRVAGVRTVPVIVDENTGVTMAESANIVDYLESTYGDGTETSVGEQPAAADRDASGGDT</sequence>
<dbReference type="KEGG" id="nag:AArcMg_0295"/>
<dbReference type="Pfam" id="PF13417">
    <property type="entry name" value="GST_N_3"/>
    <property type="match status" value="1"/>
</dbReference>
<feature type="compositionally biased region" description="Basic and acidic residues" evidence="1">
    <location>
        <begin position="8"/>
        <end position="18"/>
    </location>
</feature>
<dbReference type="OrthoDB" id="73564at2157"/>
<evidence type="ECO:0000259" key="2">
    <source>
        <dbReference type="PROSITE" id="PS50404"/>
    </source>
</evidence>
<dbReference type="PROSITE" id="PS50404">
    <property type="entry name" value="GST_NTER"/>
    <property type="match status" value="1"/>
</dbReference>
<dbReference type="PANTHER" id="PTHR45288:SF1">
    <property type="entry name" value="THIOREDOXIN FAMILY PROTEIN"/>
    <property type="match status" value="1"/>
</dbReference>
<feature type="domain" description="GST N-terminal" evidence="2">
    <location>
        <begin position="19"/>
        <end position="100"/>
    </location>
</feature>
<dbReference type="AlphaFoldDB" id="A0A346PLC3"/>
<dbReference type="GeneID" id="37640780"/>
<dbReference type="InterPro" id="IPR004045">
    <property type="entry name" value="Glutathione_S-Trfase_N"/>
</dbReference>
<feature type="region of interest" description="Disordered" evidence="1">
    <location>
        <begin position="96"/>
        <end position="120"/>
    </location>
</feature>
<evidence type="ECO:0000313" key="4">
    <source>
        <dbReference type="Proteomes" id="UP000258613"/>
    </source>
</evidence>
<feature type="compositionally biased region" description="Basic and acidic residues" evidence="1">
    <location>
        <begin position="111"/>
        <end position="120"/>
    </location>
</feature>
<name>A0A346PLC3_9EURY</name>
<dbReference type="GO" id="GO:0016740">
    <property type="term" value="F:transferase activity"/>
    <property type="evidence" value="ECO:0007669"/>
    <property type="project" value="UniProtKB-KW"/>
</dbReference>
<dbReference type="Proteomes" id="UP000258613">
    <property type="component" value="Chromosome"/>
</dbReference>
<dbReference type="InterPro" id="IPR036249">
    <property type="entry name" value="Thioredoxin-like_sf"/>
</dbReference>
<evidence type="ECO:0000256" key="1">
    <source>
        <dbReference type="SAM" id="MobiDB-lite"/>
    </source>
</evidence>
<proteinExistence type="predicted"/>
<protein>
    <submittedName>
        <fullName evidence="3">Glutathione S-transferase N-terminal domain</fullName>
    </submittedName>
</protein>
<dbReference type="PROSITE" id="PS51354">
    <property type="entry name" value="GLUTAREDOXIN_2"/>
    <property type="match status" value="1"/>
</dbReference>
<dbReference type="EMBL" id="CP027033">
    <property type="protein sequence ID" value="AXR80318.1"/>
    <property type="molecule type" value="Genomic_DNA"/>
</dbReference>
<gene>
    <name evidence="3" type="ORF">AArcMg_0295</name>
</gene>
<organism evidence="3 4">
    <name type="scientific">Natrarchaeobaculum sulfurireducens</name>
    <dbReference type="NCBI Taxonomy" id="2044521"/>
    <lineage>
        <taxon>Archaea</taxon>
        <taxon>Methanobacteriati</taxon>
        <taxon>Methanobacteriota</taxon>
        <taxon>Stenosarchaea group</taxon>
        <taxon>Halobacteria</taxon>
        <taxon>Halobacteriales</taxon>
        <taxon>Natrialbaceae</taxon>
        <taxon>Natrarchaeobaculum</taxon>
    </lineage>
</organism>
<accession>A0A346PLC3</accession>
<evidence type="ECO:0000313" key="3">
    <source>
        <dbReference type="EMBL" id="AXR80318.1"/>
    </source>
</evidence>
<dbReference type="RefSeq" id="WP_117369949.1">
    <property type="nucleotide sequence ID" value="NZ_CP027033.1"/>
</dbReference>
<keyword evidence="3" id="KW-0808">Transferase</keyword>
<dbReference type="PANTHER" id="PTHR45288">
    <property type="entry name" value="THIOREDOXIN FAMILY PROTEIN"/>
    <property type="match status" value="1"/>
</dbReference>